<organism evidence="1">
    <name type="scientific">bioreactor metagenome</name>
    <dbReference type="NCBI Taxonomy" id="1076179"/>
    <lineage>
        <taxon>unclassified sequences</taxon>
        <taxon>metagenomes</taxon>
        <taxon>ecological metagenomes</taxon>
    </lineage>
</organism>
<comment type="caution">
    <text evidence="1">The sequence shown here is derived from an EMBL/GenBank/DDBJ whole genome shotgun (WGS) entry which is preliminary data.</text>
</comment>
<gene>
    <name evidence="1" type="ORF">SDC9_197141</name>
</gene>
<evidence type="ECO:0000313" key="1">
    <source>
        <dbReference type="EMBL" id="MPN49520.1"/>
    </source>
</evidence>
<dbReference type="AlphaFoldDB" id="A0A645IEG7"/>
<accession>A0A645IEG7</accession>
<sequence>MVHDGPFVHGSLPVQKNGANPVNLQIHYDPVNPVLKLQQFAVFTVGQALHIYNAVPRRFHNTDMRNIELLVKSVHLALKFVKQLLLGLNVSDLALHFQAFEVLVKLRPGLVLGALLDPV</sequence>
<dbReference type="EMBL" id="VSSQ01112841">
    <property type="protein sequence ID" value="MPN49520.1"/>
    <property type="molecule type" value="Genomic_DNA"/>
</dbReference>
<name>A0A645IEG7_9ZZZZ</name>
<protein>
    <submittedName>
        <fullName evidence="1">Uncharacterized protein</fullName>
    </submittedName>
</protein>
<reference evidence="1" key="1">
    <citation type="submission" date="2019-08" db="EMBL/GenBank/DDBJ databases">
        <authorList>
            <person name="Kucharzyk K."/>
            <person name="Murdoch R.W."/>
            <person name="Higgins S."/>
            <person name="Loffler F."/>
        </authorList>
    </citation>
    <scope>NUCLEOTIDE SEQUENCE</scope>
</reference>
<proteinExistence type="predicted"/>